<dbReference type="Pfam" id="PF01753">
    <property type="entry name" value="zf-MYND"/>
    <property type="match status" value="1"/>
</dbReference>
<comment type="subcellular location">
    <subcellularLocation>
        <location evidence="1">Plastid</location>
        <location evidence="1">Chloroplast membrane</location>
        <topology evidence="1">Multi-pass membrane protein</topology>
    </subcellularLocation>
</comment>
<dbReference type="GO" id="GO:0009507">
    <property type="term" value="C:chloroplast"/>
    <property type="evidence" value="ECO:0007669"/>
    <property type="project" value="UniProtKB-SubCell"/>
</dbReference>
<dbReference type="SUPFAM" id="SSF144232">
    <property type="entry name" value="HIT/MYND zinc finger-like"/>
    <property type="match status" value="1"/>
</dbReference>
<evidence type="ECO:0000256" key="6">
    <source>
        <dbReference type="ARBA" id="ARBA00022692"/>
    </source>
</evidence>
<comment type="similarity">
    <text evidence="2">Belongs to the polyprenol kinase family.</text>
</comment>
<reference evidence="21" key="1">
    <citation type="journal article" date="2016" name="Nat. Commun.">
        <title>The Gonium pectorale genome demonstrates co-option of cell cycle regulation during the evolution of multicellularity.</title>
        <authorList>
            <person name="Hanschen E.R."/>
            <person name="Marriage T.N."/>
            <person name="Ferris P.J."/>
            <person name="Hamaji T."/>
            <person name="Toyoda A."/>
            <person name="Fujiyama A."/>
            <person name="Neme R."/>
            <person name="Noguchi H."/>
            <person name="Minakuchi Y."/>
            <person name="Suzuki M."/>
            <person name="Kawai-Toyooka H."/>
            <person name="Smith D.R."/>
            <person name="Sparks H."/>
            <person name="Anderson J."/>
            <person name="Bakaric R."/>
            <person name="Luria V."/>
            <person name="Karger A."/>
            <person name="Kirschner M.W."/>
            <person name="Durand P.M."/>
            <person name="Michod R.E."/>
            <person name="Nozaki H."/>
            <person name="Olson B.J."/>
        </authorList>
    </citation>
    <scope>NUCLEOTIDE SEQUENCE [LARGE SCALE GENOMIC DNA]</scope>
    <source>
        <strain evidence="21">NIES-2863</strain>
    </source>
</reference>
<dbReference type="AlphaFoldDB" id="A0A150GJM1"/>
<evidence type="ECO:0000256" key="9">
    <source>
        <dbReference type="ARBA" id="ARBA00022777"/>
    </source>
</evidence>
<evidence type="ECO:0000256" key="15">
    <source>
        <dbReference type="ARBA" id="ARBA00039024"/>
    </source>
</evidence>
<dbReference type="PANTHER" id="PTHR32523">
    <property type="entry name" value="PHYTOL KINASE 1, CHLOROPLASTIC"/>
    <property type="match status" value="1"/>
</dbReference>
<dbReference type="Gene3D" id="6.10.140.2220">
    <property type="match status" value="1"/>
</dbReference>
<protein>
    <recommendedName>
        <fullName evidence="15">phytol kinase</fullName>
        <ecNumber evidence="15">2.7.1.182</ecNumber>
    </recommendedName>
</protein>
<gene>
    <name evidence="20" type="ORF">GPECTOR_18g171</name>
</gene>
<dbReference type="Gene3D" id="1.10.287.950">
    <property type="entry name" value="Methyl-accepting chemotaxis protein"/>
    <property type="match status" value="1"/>
</dbReference>
<keyword evidence="13" id="KW-0472">Membrane</keyword>
<comment type="caution">
    <text evidence="20">The sequence shown here is derived from an EMBL/GenBank/DDBJ whole genome shotgun (WGS) entry which is preliminary data.</text>
</comment>
<keyword evidence="3" id="KW-0150">Chloroplast</keyword>
<comment type="pathway">
    <text evidence="14">Cofactor biosynthesis; tocopherol biosynthesis.</text>
</comment>
<evidence type="ECO:0000256" key="16">
    <source>
        <dbReference type="ARBA" id="ARBA00048889"/>
    </source>
</evidence>
<dbReference type="GO" id="GO:0010276">
    <property type="term" value="F:phytol kinase activity"/>
    <property type="evidence" value="ECO:0007669"/>
    <property type="project" value="UniProtKB-EC"/>
</dbReference>
<keyword evidence="7" id="KW-0479">Metal-binding</keyword>
<comment type="catalytic activity">
    <reaction evidence="16">
        <text>phytol + CTP = phytyl phosphate + CDP + H(+)</text>
        <dbReference type="Rhea" id="RHEA:38055"/>
        <dbReference type="ChEBI" id="CHEBI:15378"/>
        <dbReference type="ChEBI" id="CHEBI:17327"/>
        <dbReference type="ChEBI" id="CHEBI:37563"/>
        <dbReference type="ChEBI" id="CHEBI:58069"/>
        <dbReference type="ChEBI" id="CHEBI:75483"/>
        <dbReference type="EC" id="2.7.1.182"/>
    </reaction>
</comment>
<evidence type="ECO:0000256" key="13">
    <source>
        <dbReference type="ARBA" id="ARBA00023136"/>
    </source>
</evidence>
<evidence type="ECO:0000256" key="1">
    <source>
        <dbReference type="ARBA" id="ARBA00004508"/>
    </source>
</evidence>
<evidence type="ECO:0000256" key="7">
    <source>
        <dbReference type="ARBA" id="ARBA00022723"/>
    </source>
</evidence>
<dbReference type="PROSITE" id="PS50865">
    <property type="entry name" value="ZF_MYND_2"/>
    <property type="match status" value="1"/>
</dbReference>
<keyword evidence="4" id="KW-0934">Plastid</keyword>
<keyword evidence="9" id="KW-0418">Kinase</keyword>
<dbReference type="InterPro" id="IPR039606">
    <property type="entry name" value="Phytol/farnesol_kinase"/>
</dbReference>
<proteinExistence type="inferred from homology"/>
<evidence type="ECO:0000256" key="2">
    <source>
        <dbReference type="ARBA" id="ARBA00010794"/>
    </source>
</evidence>
<evidence type="ECO:0000256" key="10">
    <source>
        <dbReference type="ARBA" id="ARBA00022833"/>
    </source>
</evidence>
<dbReference type="Proteomes" id="UP000075714">
    <property type="component" value="Unassembled WGS sequence"/>
</dbReference>
<evidence type="ECO:0000256" key="14">
    <source>
        <dbReference type="ARBA" id="ARBA00024015"/>
    </source>
</evidence>
<feature type="coiled-coil region" evidence="18">
    <location>
        <begin position="78"/>
        <end position="154"/>
    </location>
</feature>
<evidence type="ECO:0000259" key="19">
    <source>
        <dbReference type="PROSITE" id="PS50865"/>
    </source>
</evidence>
<keyword evidence="6" id="KW-0812">Transmembrane</keyword>
<evidence type="ECO:0000256" key="11">
    <source>
        <dbReference type="ARBA" id="ARBA00022946"/>
    </source>
</evidence>
<evidence type="ECO:0000313" key="21">
    <source>
        <dbReference type="Proteomes" id="UP000075714"/>
    </source>
</evidence>
<sequence>MQAAVYTRQGPPVAQAAVGPSEDADVHGAAAVAAGEAFRDGLSAGPSGGSAPPPLPWRPEVLREVATHLRAFGEPEVAADAEALAADAEALAADAEALAADAEALAADAEALAADAEALAADAEALAADAEALAADAEALAADAEALAADAEALAAYLERGGAGACAALRLSLPESGPLAAALFSPAEARRLLPGRGFNPACANLEGDSEAGLTLKSCAGCGAVGYCCRPCQLEHWRAGHKGACGRARGRGA</sequence>
<evidence type="ECO:0000256" key="8">
    <source>
        <dbReference type="ARBA" id="ARBA00022771"/>
    </source>
</evidence>
<keyword evidence="5" id="KW-0808">Transferase</keyword>
<evidence type="ECO:0000256" key="5">
    <source>
        <dbReference type="ARBA" id="ARBA00022679"/>
    </source>
</evidence>
<dbReference type="GO" id="GO:0016020">
    <property type="term" value="C:membrane"/>
    <property type="evidence" value="ECO:0007669"/>
    <property type="project" value="UniProtKB-SubCell"/>
</dbReference>
<keyword evidence="21" id="KW-1185">Reference proteome</keyword>
<keyword evidence="12" id="KW-1133">Transmembrane helix</keyword>
<dbReference type="InterPro" id="IPR002893">
    <property type="entry name" value="Znf_MYND"/>
</dbReference>
<dbReference type="GO" id="GO:0008270">
    <property type="term" value="F:zinc ion binding"/>
    <property type="evidence" value="ECO:0007669"/>
    <property type="project" value="UniProtKB-KW"/>
</dbReference>
<evidence type="ECO:0000256" key="18">
    <source>
        <dbReference type="SAM" id="Coils"/>
    </source>
</evidence>
<evidence type="ECO:0000313" key="20">
    <source>
        <dbReference type="EMBL" id="KXZ50018.1"/>
    </source>
</evidence>
<keyword evidence="10" id="KW-0862">Zinc</keyword>
<accession>A0A150GJM1</accession>
<keyword evidence="8 17" id="KW-0863">Zinc-finger</keyword>
<organism evidence="20 21">
    <name type="scientific">Gonium pectorale</name>
    <name type="common">Green alga</name>
    <dbReference type="NCBI Taxonomy" id="33097"/>
    <lineage>
        <taxon>Eukaryota</taxon>
        <taxon>Viridiplantae</taxon>
        <taxon>Chlorophyta</taxon>
        <taxon>core chlorophytes</taxon>
        <taxon>Chlorophyceae</taxon>
        <taxon>CS clade</taxon>
        <taxon>Chlamydomonadales</taxon>
        <taxon>Volvocaceae</taxon>
        <taxon>Gonium</taxon>
    </lineage>
</organism>
<keyword evidence="11" id="KW-0809">Transit peptide</keyword>
<name>A0A150GJM1_GONPE</name>
<feature type="domain" description="MYND-type" evidence="19">
    <location>
        <begin position="199"/>
        <end position="244"/>
    </location>
</feature>
<dbReference type="PANTHER" id="PTHR32523:SF8">
    <property type="entry name" value="DOLICHOL KINASE"/>
    <property type="match status" value="1"/>
</dbReference>
<evidence type="ECO:0000256" key="4">
    <source>
        <dbReference type="ARBA" id="ARBA00022640"/>
    </source>
</evidence>
<evidence type="ECO:0000256" key="17">
    <source>
        <dbReference type="PROSITE-ProRule" id="PRU00134"/>
    </source>
</evidence>
<evidence type="ECO:0000256" key="12">
    <source>
        <dbReference type="ARBA" id="ARBA00022989"/>
    </source>
</evidence>
<evidence type="ECO:0000256" key="3">
    <source>
        <dbReference type="ARBA" id="ARBA00022528"/>
    </source>
</evidence>
<dbReference type="EC" id="2.7.1.182" evidence="15"/>
<dbReference type="EMBL" id="LSYV01000019">
    <property type="protein sequence ID" value="KXZ50018.1"/>
    <property type="molecule type" value="Genomic_DNA"/>
</dbReference>
<keyword evidence="18" id="KW-0175">Coiled coil</keyword>